<evidence type="ECO:0000313" key="2">
    <source>
        <dbReference type="EMBL" id="TIH39051.1"/>
    </source>
</evidence>
<dbReference type="PROSITE" id="PS51318">
    <property type="entry name" value="TAT"/>
    <property type="match status" value="1"/>
</dbReference>
<keyword evidence="3" id="KW-1185">Reference proteome</keyword>
<name>A0A4T2C6X2_9MICO</name>
<accession>A0A4T2C6X2</accession>
<dbReference type="RefSeq" id="WP_136641282.1">
    <property type="nucleotide sequence ID" value="NZ_QYRT01000007.1"/>
</dbReference>
<dbReference type="Proteomes" id="UP000306192">
    <property type="component" value="Unassembled WGS sequence"/>
</dbReference>
<dbReference type="AlphaFoldDB" id="A0A4T2C6X2"/>
<feature type="signal peptide" evidence="1">
    <location>
        <begin position="1"/>
        <end position="36"/>
    </location>
</feature>
<reference evidence="2 3" key="1">
    <citation type="journal article" date="2019" name="Microorganisms">
        <title>Systematic Affiliation and Genome Analysis of Subtercola vilae DB165(T) with Particular Emphasis on Cold Adaptation of an Isolate from a High-Altitude Cold Volcano Lake.</title>
        <authorList>
            <person name="Villalobos A.S."/>
            <person name="Wiese J."/>
            <person name="Imhoff J.F."/>
            <person name="Dorador C."/>
            <person name="Keller A."/>
            <person name="Hentschel U."/>
        </authorList>
    </citation>
    <scope>NUCLEOTIDE SEQUENCE [LARGE SCALE GENOMIC DNA]</scope>
    <source>
        <strain evidence="2 3">DB165</strain>
    </source>
</reference>
<sequence>MSDSGADQFLARRSVLRAAAWSTPLVTLAIAAPAAAASGGATPTNLQADCTLALTITSVWTNQPGTFLFDAASTDSAVNVASNTAEVQITFGDLSTIPSNEG</sequence>
<proteinExistence type="predicted"/>
<organism evidence="2 3">
    <name type="scientific">Subtercola vilae</name>
    <dbReference type="NCBI Taxonomy" id="2056433"/>
    <lineage>
        <taxon>Bacteria</taxon>
        <taxon>Bacillati</taxon>
        <taxon>Actinomycetota</taxon>
        <taxon>Actinomycetes</taxon>
        <taxon>Micrococcales</taxon>
        <taxon>Microbacteriaceae</taxon>
        <taxon>Subtercola</taxon>
    </lineage>
</organism>
<evidence type="ECO:0000313" key="3">
    <source>
        <dbReference type="Proteomes" id="UP000306192"/>
    </source>
</evidence>
<gene>
    <name evidence="2" type="ORF">D4765_05725</name>
</gene>
<comment type="caution">
    <text evidence="2">The sequence shown here is derived from an EMBL/GenBank/DDBJ whole genome shotgun (WGS) entry which is preliminary data.</text>
</comment>
<keyword evidence="1" id="KW-0732">Signal</keyword>
<feature type="chain" id="PRO_5020611158" evidence="1">
    <location>
        <begin position="37"/>
        <end position="102"/>
    </location>
</feature>
<evidence type="ECO:0000256" key="1">
    <source>
        <dbReference type="SAM" id="SignalP"/>
    </source>
</evidence>
<dbReference type="InterPro" id="IPR006311">
    <property type="entry name" value="TAT_signal"/>
</dbReference>
<dbReference type="EMBL" id="QYRT01000007">
    <property type="protein sequence ID" value="TIH39051.1"/>
    <property type="molecule type" value="Genomic_DNA"/>
</dbReference>
<protein>
    <submittedName>
        <fullName evidence="2">Uncharacterized protein</fullName>
    </submittedName>
</protein>